<organism evidence="2 3">
    <name type="scientific">Candidatus Gottesmanbacteria bacterium RIFOXYB1_FULL_47_11</name>
    <dbReference type="NCBI Taxonomy" id="1798401"/>
    <lineage>
        <taxon>Bacteria</taxon>
        <taxon>Candidatus Gottesmaniibacteriota</taxon>
    </lineage>
</organism>
<evidence type="ECO:0000313" key="3">
    <source>
        <dbReference type="Proteomes" id="UP000176186"/>
    </source>
</evidence>
<proteinExistence type="inferred from homology"/>
<gene>
    <name evidence="2" type="ORF">A2363_04945</name>
</gene>
<dbReference type="EMBL" id="MFKE01000028">
    <property type="protein sequence ID" value="OGG34514.1"/>
    <property type="molecule type" value="Genomic_DNA"/>
</dbReference>
<comment type="similarity">
    <text evidence="1">Belongs to the DegT/DnrJ/EryC1 family.</text>
</comment>
<evidence type="ECO:0000313" key="2">
    <source>
        <dbReference type="EMBL" id="OGG34514.1"/>
    </source>
</evidence>
<dbReference type="Proteomes" id="UP000176186">
    <property type="component" value="Unassembled WGS sequence"/>
</dbReference>
<dbReference type="InterPro" id="IPR015422">
    <property type="entry name" value="PyrdxlP-dep_Trfase_small"/>
</dbReference>
<sequence>MKRIISCSLSPNMERDDVWLALRLLFSPWRWKCGAAVKKAEAHFGGVSFNSGRAALFAILRAFGIGEGDEVILQAFTCVAVADSVRRTGAVPVYADINRAYNMDVVDFARKITKKTKAVIVQHTFGVPADMDSILAAAKKYNIRVIEDFAHTMSLPLCGDAGFYTFGRDKVLSSVFGGLALMKDNAKLKKYHKTLEYPSSFWIVQQLLHPVAFSVILPLYRSGIGKGILVVLQRLGLLSFPHTAKIEKYPNALAELLLLQLKKLERYTKQRREISKLYGKDFAYLRYPVLVEDPQAVRAKAKKQGIFLGNWYHNVVDPADAGYTKGTCPKAEEAARHIINLPTRISPAEAKRVLDIL</sequence>
<dbReference type="PANTHER" id="PTHR30244">
    <property type="entry name" value="TRANSAMINASE"/>
    <property type="match status" value="1"/>
</dbReference>
<dbReference type="InterPro" id="IPR015424">
    <property type="entry name" value="PyrdxlP-dep_Trfase"/>
</dbReference>
<accession>A0A1F6BC50</accession>
<dbReference type="InterPro" id="IPR000653">
    <property type="entry name" value="DegT/StrS_aminotransferase"/>
</dbReference>
<evidence type="ECO:0008006" key="4">
    <source>
        <dbReference type="Google" id="ProtNLM"/>
    </source>
</evidence>
<dbReference type="GO" id="GO:0030170">
    <property type="term" value="F:pyridoxal phosphate binding"/>
    <property type="evidence" value="ECO:0007669"/>
    <property type="project" value="TreeGrafter"/>
</dbReference>
<dbReference type="STRING" id="1798401.A2363_04945"/>
<dbReference type="SUPFAM" id="SSF53383">
    <property type="entry name" value="PLP-dependent transferases"/>
    <property type="match status" value="1"/>
</dbReference>
<keyword evidence="1" id="KW-0663">Pyridoxal phosphate</keyword>
<reference evidence="2 3" key="1">
    <citation type="journal article" date="2016" name="Nat. Commun.">
        <title>Thousands of microbial genomes shed light on interconnected biogeochemical processes in an aquifer system.</title>
        <authorList>
            <person name="Anantharaman K."/>
            <person name="Brown C.T."/>
            <person name="Hug L.A."/>
            <person name="Sharon I."/>
            <person name="Castelle C.J."/>
            <person name="Probst A.J."/>
            <person name="Thomas B.C."/>
            <person name="Singh A."/>
            <person name="Wilkins M.J."/>
            <person name="Karaoz U."/>
            <person name="Brodie E.L."/>
            <person name="Williams K.H."/>
            <person name="Hubbard S.S."/>
            <person name="Banfield J.F."/>
        </authorList>
    </citation>
    <scope>NUCLEOTIDE SEQUENCE [LARGE SCALE GENOMIC DNA]</scope>
</reference>
<dbReference type="Gene3D" id="3.90.1150.10">
    <property type="entry name" value="Aspartate Aminotransferase, domain 1"/>
    <property type="match status" value="1"/>
</dbReference>
<dbReference type="Pfam" id="PF01041">
    <property type="entry name" value="DegT_DnrJ_EryC1"/>
    <property type="match status" value="1"/>
</dbReference>
<name>A0A1F6BC50_9BACT</name>
<protein>
    <recommendedName>
        <fullName evidence="4">DegT/DnrJ/EryC1/StrS aminotransferase</fullName>
    </recommendedName>
</protein>
<dbReference type="Gene3D" id="3.40.640.10">
    <property type="entry name" value="Type I PLP-dependent aspartate aminotransferase-like (Major domain)"/>
    <property type="match status" value="1"/>
</dbReference>
<dbReference type="AlphaFoldDB" id="A0A1F6BC50"/>
<comment type="caution">
    <text evidence="2">The sequence shown here is derived from an EMBL/GenBank/DDBJ whole genome shotgun (WGS) entry which is preliminary data.</text>
</comment>
<evidence type="ECO:0000256" key="1">
    <source>
        <dbReference type="RuleBase" id="RU004508"/>
    </source>
</evidence>
<dbReference type="GO" id="GO:0008483">
    <property type="term" value="F:transaminase activity"/>
    <property type="evidence" value="ECO:0007669"/>
    <property type="project" value="TreeGrafter"/>
</dbReference>
<dbReference type="GO" id="GO:0000271">
    <property type="term" value="P:polysaccharide biosynthetic process"/>
    <property type="evidence" value="ECO:0007669"/>
    <property type="project" value="TreeGrafter"/>
</dbReference>
<dbReference type="PANTHER" id="PTHR30244:SF34">
    <property type="entry name" value="DTDP-4-AMINO-4,6-DIDEOXYGALACTOSE TRANSAMINASE"/>
    <property type="match status" value="1"/>
</dbReference>
<dbReference type="InterPro" id="IPR015421">
    <property type="entry name" value="PyrdxlP-dep_Trfase_major"/>
</dbReference>